<sequence>MFLQEVNRLLTGLNCGKELEAIALPESATSLSATHGFDLQAYSFHADKEVIREPRVVRVGLIQNSIALPTTAHFVDQKKAIFEKVKPIIDAAGSSGVNILCLQEAWMMPFAICTRDKRWCEFAEPVDGESTKFLRSYALKYNMVIISPILERDMNHGEVIWNTAVVIGNHGNIIGIHRK</sequence>
<keyword evidence="4" id="KW-1185">Reference proteome</keyword>
<dbReference type="Gene3D" id="3.60.110.10">
    <property type="entry name" value="Carbon-nitrogen hydrolase"/>
    <property type="match status" value="1"/>
</dbReference>
<accession>A0A392P391</accession>
<dbReference type="SUPFAM" id="SSF56317">
    <property type="entry name" value="Carbon-nitrogen hydrolase"/>
    <property type="match status" value="1"/>
</dbReference>
<feature type="non-terminal residue" evidence="3">
    <location>
        <position position="179"/>
    </location>
</feature>
<gene>
    <name evidence="3" type="ORF">A2U01_0027280</name>
</gene>
<dbReference type="Proteomes" id="UP000265520">
    <property type="component" value="Unassembled WGS sequence"/>
</dbReference>
<name>A0A392P391_9FABA</name>
<evidence type="ECO:0000256" key="1">
    <source>
        <dbReference type="ARBA" id="ARBA00022801"/>
    </source>
</evidence>
<dbReference type="PROSITE" id="PS50263">
    <property type="entry name" value="CN_HYDROLASE"/>
    <property type="match status" value="1"/>
</dbReference>
<reference evidence="3 4" key="1">
    <citation type="journal article" date="2018" name="Front. Plant Sci.">
        <title>Red Clover (Trifolium pratense) and Zigzag Clover (T. medium) - A Picture of Genomic Similarities and Differences.</title>
        <authorList>
            <person name="Dluhosova J."/>
            <person name="Istvanek J."/>
            <person name="Nedelnik J."/>
            <person name="Repkova J."/>
        </authorList>
    </citation>
    <scope>NUCLEOTIDE SEQUENCE [LARGE SCALE GENOMIC DNA]</scope>
    <source>
        <strain evidence="4">cv. 10/8</strain>
        <tissue evidence="3">Leaf</tissue>
    </source>
</reference>
<dbReference type="InterPro" id="IPR003010">
    <property type="entry name" value="C-N_Hydrolase"/>
</dbReference>
<dbReference type="Pfam" id="PF00795">
    <property type="entry name" value="CN_hydrolase"/>
    <property type="match status" value="1"/>
</dbReference>
<dbReference type="InterPro" id="IPR050345">
    <property type="entry name" value="Aliph_Amidase/BUP"/>
</dbReference>
<proteinExistence type="predicted"/>
<dbReference type="PANTHER" id="PTHR43674">
    <property type="entry name" value="NITRILASE C965.09-RELATED"/>
    <property type="match status" value="1"/>
</dbReference>
<dbReference type="GO" id="GO:0033396">
    <property type="term" value="P:beta-alanine biosynthetic process via 3-ureidopropionate"/>
    <property type="evidence" value="ECO:0007669"/>
    <property type="project" value="TreeGrafter"/>
</dbReference>
<dbReference type="AlphaFoldDB" id="A0A392P391"/>
<dbReference type="InterPro" id="IPR036526">
    <property type="entry name" value="C-N_Hydrolase_sf"/>
</dbReference>
<dbReference type="EMBL" id="LXQA010061150">
    <property type="protein sequence ID" value="MCI06222.1"/>
    <property type="molecule type" value="Genomic_DNA"/>
</dbReference>
<comment type="caution">
    <text evidence="3">The sequence shown here is derived from an EMBL/GenBank/DDBJ whole genome shotgun (WGS) entry which is preliminary data.</text>
</comment>
<evidence type="ECO:0000259" key="2">
    <source>
        <dbReference type="PROSITE" id="PS50263"/>
    </source>
</evidence>
<evidence type="ECO:0000313" key="3">
    <source>
        <dbReference type="EMBL" id="MCI06222.1"/>
    </source>
</evidence>
<protein>
    <submittedName>
        <fullName evidence="3">Beta-ureidopropionase-like</fullName>
    </submittedName>
</protein>
<feature type="domain" description="CN hydrolase" evidence="2">
    <location>
        <begin position="57"/>
        <end position="179"/>
    </location>
</feature>
<dbReference type="PANTHER" id="PTHR43674:SF2">
    <property type="entry name" value="BETA-UREIDOPROPIONASE"/>
    <property type="match status" value="1"/>
</dbReference>
<organism evidence="3 4">
    <name type="scientific">Trifolium medium</name>
    <dbReference type="NCBI Taxonomy" id="97028"/>
    <lineage>
        <taxon>Eukaryota</taxon>
        <taxon>Viridiplantae</taxon>
        <taxon>Streptophyta</taxon>
        <taxon>Embryophyta</taxon>
        <taxon>Tracheophyta</taxon>
        <taxon>Spermatophyta</taxon>
        <taxon>Magnoliopsida</taxon>
        <taxon>eudicotyledons</taxon>
        <taxon>Gunneridae</taxon>
        <taxon>Pentapetalae</taxon>
        <taxon>rosids</taxon>
        <taxon>fabids</taxon>
        <taxon>Fabales</taxon>
        <taxon>Fabaceae</taxon>
        <taxon>Papilionoideae</taxon>
        <taxon>50 kb inversion clade</taxon>
        <taxon>NPAAA clade</taxon>
        <taxon>Hologalegina</taxon>
        <taxon>IRL clade</taxon>
        <taxon>Trifolieae</taxon>
        <taxon>Trifolium</taxon>
    </lineage>
</organism>
<dbReference type="GO" id="GO:0003837">
    <property type="term" value="F:beta-ureidopropionase activity"/>
    <property type="evidence" value="ECO:0007669"/>
    <property type="project" value="TreeGrafter"/>
</dbReference>
<evidence type="ECO:0000313" key="4">
    <source>
        <dbReference type="Proteomes" id="UP000265520"/>
    </source>
</evidence>
<keyword evidence="1" id="KW-0378">Hydrolase</keyword>